<reference evidence="2 3" key="2">
    <citation type="submission" date="2017-10" db="EMBL/GenBank/DDBJ databases">
        <title>Extensive intraspecific genome diversity in a model arbuscular mycorrhizal fungus.</title>
        <authorList>
            <person name="Chen E.C.H."/>
            <person name="Morin E."/>
            <person name="Baudet D."/>
            <person name="Noel J."/>
            <person name="Ndikumana S."/>
            <person name="Charron P."/>
            <person name="St-Onge C."/>
            <person name="Giorgi J."/>
            <person name="Grigoriev I.V."/>
            <person name="Roux C."/>
            <person name="Martin F.M."/>
            <person name="Corradi N."/>
        </authorList>
    </citation>
    <scope>NUCLEOTIDE SEQUENCE [LARGE SCALE GENOMIC DNA]</scope>
    <source>
        <strain evidence="2 3">C2</strain>
    </source>
</reference>
<dbReference type="VEuPathDB" id="FungiDB:FUN_020981"/>
<dbReference type="EMBL" id="LLXL01000559">
    <property type="protein sequence ID" value="PKK70990.1"/>
    <property type="molecule type" value="Genomic_DNA"/>
</dbReference>
<comment type="caution">
    <text evidence="2">The sequence shown here is derived from an EMBL/GenBank/DDBJ whole genome shotgun (WGS) entry which is preliminary data.</text>
</comment>
<evidence type="ECO:0000256" key="1">
    <source>
        <dbReference type="SAM" id="MobiDB-lite"/>
    </source>
</evidence>
<name>A0A2N1NB01_9GLOM</name>
<dbReference type="VEuPathDB" id="FungiDB:RhiirA1_82407"/>
<feature type="compositionally biased region" description="Polar residues" evidence="1">
    <location>
        <begin position="1"/>
        <end position="10"/>
    </location>
</feature>
<gene>
    <name evidence="2" type="ORF">RhiirC2_711484</name>
</gene>
<evidence type="ECO:0000313" key="3">
    <source>
        <dbReference type="Proteomes" id="UP000233469"/>
    </source>
</evidence>
<dbReference type="Proteomes" id="UP000233469">
    <property type="component" value="Unassembled WGS sequence"/>
</dbReference>
<feature type="region of interest" description="Disordered" evidence="1">
    <location>
        <begin position="166"/>
        <end position="191"/>
    </location>
</feature>
<sequence length="288" mass="32053">MLPQNNNQPPHKTFKTTQEPDKLLGGTPRQARKINELEKVENKARPTKLIAASQSRDSPSHDNSEEDTLLAPLEGLMVYFALHNSGLLDMGGMYGRTSTSPPFSNHYAKIDSILNVPQTYDNGDRPQSDDCRESAIIHNSQTHDGRTSSSPPFSNHYAKITSILNDSQTYDNGDGPQTHGGGASVTFPNPQAHDERTSTIIFNPQTYGGRVSSSPILLRYSFNYYAKIPSILSGPQTLPSFPWFLNNPNETNDVSLSPIYNNLTHQQIHLRTLEPDHKPDDPKLSFRL</sequence>
<evidence type="ECO:0000313" key="2">
    <source>
        <dbReference type="EMBL" id="PKK70990.1"/>
    </source>
</evidence>
<organism evidence="2 3">
    <name type="scientific">Rhizophagus irregularis</name>
    <dbReference type="NCBI Taxonomy" id="588596"/>
    <lineage>
        <taxon>Eukaryota</taxon>
        <taxon>Fungi</taxon>
        <taxon>Fungi incertae sedis</taxon>
        <taxon>Mucoromycota</taxon>
        <taxon>Glomeromycotina</taxon>
        <taxon>Glomeromycetes</taxon>
        <taxon>Glomerales</taxon>
        <taxon>Glomeraceae</taxon>
        <taxon>Rhizophagus</taxon>
    </lineage>
</organism>
<protein>
    <submittedName>
        <fullName evidence="2">Uncharacterized protein</fullName>
    </submittedName>
</protein>
<dbReference type="VEuPathDB" id="FungiDB:RhiirFUN_000180"/>
<reference evidence="2 3" key="1">
    <citation type="submission" date="2016-04" db="EMBL/GenBank/DDBJ databases">
        <title>Genome analyses suggest a sexual origin of heterokaryosis in a supposedly ancient asexual fungus.</title>
        <authorList>
            <person name="Ropars J."/>
            <person name="Sedzielewska K."/>
            <person name="Noel J."/>
            <person name="Charron P."/>
            <person name="Farinelli L."/>
            <person name="Marton T."/>
            <person name="Kruger M."/>
            <person name="Pelin A."/>
            <person name="Brachmann A."/>
            <person name="Corradi N."/>
        </authorList>
    </citation>
    <scope>NUCLEOTIDE SEQUENCE [LARGE SCALE GENOMIC DNA]</scope>
    <source>
        <strain evidence="2 3">C2</strain>
    </source>
</reference>
<dbReference type="VEuPathDB" id="FungiDB:RhiirA1_428639"/>
<feature type="region of interest" description="Disordered" evidence="1">
    <location>
        <begin position="1"/>
        <end position="66"/>
    </location>
</feature>
<proteinExistence type="predicted"/>
<dbReference type="AlphaFoldDB" id="A0A2N1NB01"/>
<accession>A0A2N1NB01</accession>
<feature type="compositionally biased region" description="Basic and acidic residues" evidence="1">
    <location>
        <begin position="33"/>
        <end position="44"/>
    </location>
</feature>